<name>A0A1Q3G1X1_CULTA</name>
<feature type="domain" description="Gamma tubulin complex component C-terminal" evidence="8">
    <location>
        <begin position="1187"/>
        <end position="1494"/>
    </location>
</feature>
<dbReference type="InterPro" id="IPR007259">
    <property type="entry name" value="GCP"/>
</dbReference>
<protein>
    <submittedName>
        <fullName evidence="10">Putative gamma-tubulin ring complex protein</fullName>
    </submittedName>
</protein>
<evidence type="ECO:0000259" key="9">
    <source>
        <dbReference type="Pfam" id="PF17681"/>
    </source>
</evidence>
<keyword evidence="6" id="KW-0175">Coiled coil</keyword>
<evidence type="ECO:0000313" key="10">
    <source>
        <dbReference type="EMBL" id="JAV33756.1"/>
    </source>
</evidence>
<accession>A0A1Q3G1X1</accession>
<proteinExistence type="inferred from homology"/>
<dbReference type="EMBL" id="GFDL01001289">
    <property type="protein sequence ID" value="JAV33756.1"/>
    <property type="molecule type" value="Transcribed_RNA"/>
</dbReference>
<dbReference type="InterPro" id="IPR041470">
    <property type="entry name" value="GCP_N"/>
</dbReference>
<reference evidence="10" key="1">
    <citation type="submission" date="2017-01" db="EMBL/GenBank/DDBJ databases">
        <title>A deep insight into the sialotranscriptome of adult male and female Cluex tarsalis mosquitoes.</title>
        <authorList>
            <person name="Ribeiro J.M."/>
            <person name="Moreira F."/>
            <person name="Bernard K.A."/>
            <person name="Calvo E."/>
        </authorList>
    </citation>
    <scope>NUCLEOTIDE SEQUENCE</scope>
    <source>
        <strain evidence="10">Kern County</strain>
        <tissue evidence="10">Salivary glands</tissue>
    </source>
</reference>
<evidence type="ECO:0000259" key="8">
    <source>
        <dbReference type="Pfam" id="PF04130"/>
    </source>
</evidence>
<dbReference type="GO" id="GO:0000930">
    <property type="term" value="C:gamma-tubulin complex"/>
    <property type="evidence" value="ECO:0007669"/>
    <property type="project" value="TreeGrafter"/>
</dbReference>
<evidence type="ECO:0000256" key="1">
    <source>
        <dbReference type="ARBA" id="ARBA00004245"/>
    </source>
</evidence>
<dbReference type="GO" id="GO:0051225">
    <property type="term" value="P:spindle assembly"/>
    <property type="evidence" value="ECO:0007669"/>
    <property type="project" value="TreeGrafter"/>
</dbReference>
<evidence type="ECO:0000256" key="3">
    <source>
        <dbReference type="ARBA" id="ARBA00022490"/>
    </source>
</evidence>
<dbReference type="GO" id="GO:0031122">
    <property type="term" value="P:cytoplasmic microtubule organization"/>
    <property type="evidence" value="ECO:0007669"/>
    <property type="project" value="TreeGrafter"/>
</dbReference>
<comment type="subcellular location">
    <subcellularLocation>
        <location evidence="1">Cytoplasm</location>
        <location evidence="1">Cytoskeleton</location>
    </subcellularLocation>
</comment>
<feature type="coiled-coil region" evidence="6">
    <location>
        <begin position="643"/>
        <end position="681"/>
    </location>
</feature>
<dbReference type="GO" id="GO:0007020">
    <property type="term" value="P:microtubule nucleation"/>
    <property type="evidence" value="ECO:0007669"/>
    <property type="project" value="InterPro"/>
</dbReference>
<dbReference type="GO" id="GO:0051321">
    <property type="term" value="P:meiotic cell cycle"/>
    <property type="evidence" value="ECO:0007669"/>
    <property type="project" value="TreeGrafter"/>
</dbReference>
<dbReference type="GO" id="GO:0000922">
    <property type="term" value="C:spindle pole"/>
    <property type="evidence" value="ECO:0007669"/>
    <property type="project" value="InterPro"/>
</dbReference>
<evidence type="ECO:0000256" key="4">
    <source>
        <dbReference type="ARBA" id="ARBA00022701"/>
    </source>
</evidence>
<dbReference type="InterPro" id="IPR042241">
    <property type="entry name" value="GCP_C_sf"/>
</dbReference>
<dbReference type="PANTHER" id="PTHR19302:SF70">
    <property type="entry name" value="GAMMA-TUBULIN COMPLEX COMPONENT 6"/>
    <property type="match status" value="1"/>
</dbReference>
<organism evidence="10">
    <name type="scientific">Culex tarsalis</name>
    <name type="common">Encephalitis mosquito</name>
    <dbReference type="NCBI Taxonomy" id="7177"/>
    <lineage>
        <taxon>Eukaryota</taxon>
        <taxon>Metazoa</taxon>
        <taxon>Ecdysozoa</taxon>
        <taxon>Arthropoda</taxon>
        <taxon>Hexapoda</taxon>
        <taxon>Insecta</taxon>
        <taxon>Pterygota</taxon>
        <taxon>Neoptera</taxon>
        <taxon>Endopterygota</taxon>
        <taxon>Diptera</taxon>
        <taxon>Nematocera</taxon>
        <taxon>Culicoidea</taxon>
        <taxon>Culicidae</taxon>
        <taxon>Culicinae</taxon>
        <taxon>Culicini</taxon>
        <taxon>Culex</taxon>
        <taxon>Culex</taxon>
    </lineage>
</organism>
<keyword evidence="5" id="KW-0206">Cytoskeleton</keyword>
<dbReference type="GO" id="GO:0043015">
    <property type="term" value="F:gamma-tubulin binding"/>
    <property type="evidence" value="ECO:0007669"/>
    <property type="project" value="InterPro"/>
</dbReference>
<feature type="region of interest" description="Disordered" evidence="7">
    <location>
        <begin position="741"/>
        <end position="797"/>
    </location>
</feature>
<sequence>MSSDASVYELVGGLVHAIGRDVPDRAAAKRCKSVAFGILLGKSSGDGGKRGDVVANRLIEEDPVEMLHCQLFEMEMTARYQFQRRRCDRFRRLLDELGLERRGELEGKERAVLQFLLLLRNSVQDGSDLDEGEFMVGDLMPSTRLGPYPVFRREDFQPDARKLNQFRNERAGNPYCPKSGANVFSENLSCMLAITDGPKKVNKTLPVVESTYFSDPMAELVSYQGPFRYNMMKGGAVDEDEQLLTSFEIIPGDNSGQQEVALAKPRDQIFNFNWENLGNRFVPVQSPFASECNSTLHLETLKSSRKSRPDLLDIRLVRNDDFLADVKLLLTGISSRCFHYDDSNRFLVNANFTVDGVSLRTMGTLVDQCLELGTCFKRLQKMTRKNPYNHAMILEGFVFKAFCDCVERILSCFRIVVHSYEGRSLLQLQHKVEPLKKQILALAKFCGIHPRHETDCDFPIGSVFLDHLYKELIHITDTDVSTFLLHILKHCCHAYFLLFQQWLFAGQLHDPSGELFIYFVNHYRPKTKHFFDKAFLIRRQAVPGFLKGYEEDILLCGKYTMLLKAFRPSHPIFTLKFPKLEVCLSYRSINALKLRWLQYVARARDICGASVSVRALYEAKEHERQEFFRLVEENFRRSMDQWRQDQDAEAAELSRKKERQAEELRDQLIEIREGKQAAKRAELELEEKYRHEGLVFENRRLMAENLERERTVEGYRELNRMMDERKGKAEAEVDRLKVQLRGDGGDSSETDFESCVGSATEDEGASIYEDAEKSPQKQDVAASSEDEAEKTIVESSADAVNSNEVEVVTDIERNKQRILGSNIGDYFGEEDRANANVEAIMETASAGIRQLTEAQRNKLKIMSHEYNIDGIGQETKAKVVDVNSNSQQTTAVADEERLRNRQRILISDFTSREEEQQTAGVDGGVKELTDLERNRMKIMSQEFNLIVDDHDHGKKGAKKPEMFLNLDSDRARNRRRILECEYNIVTGSQNFTADTPMSVDSDTVSEDVQLPVIALNDIPQDINANPIEGAGKLRLDTVAAQDKFNESRFGVPDTALLAQETPDSGLNTAGKNAKEGFEFPTVVRKSCSVLELESDEDQLEDEIYREFLAAMKKRDLNLCELAGVGEGAAEWSGSISELRELDGELRSVDVLTVTRFLQSSLVIPLKAHMEIVNSEIMKMCLNDLDILGHFESLRNYFLLMDGEFSCYVCDNLFMLLEEVRSPDELLNYQTLHTILDSALCSSAAGADKNADRLSFNVEQIPERFDLYHPNVVSMLNLSYRVEWPLNLILNPETIEQYTNVFKYLVKVRRVSFVLGKSFQLLKECHKQYGKRILGSPQYGRVQLICHKLSHLVNALKNYITSSALLASWDAFRKDLESAESMEDLYRKHTNYIKRILFLCLLNKRSVEFYNNMEEIFKVVLRFYKHLKSKPWRPTDKTLSNAPYVHPRYDQILQDENDFEKLIKYTIYLGNKMYDYGYQKEIHEFIDVININGYYSASSSSTVVDKDGTK</sequence>
<keyword evidence="4" id="KW-0493">Microtubule</keyword>
<dbReference type="PANTHER" id="PTHR19302">
    <property type="entry name" value="GAMMA TUBULIN COMPLEX PROTEIN"/>
    <property type="match status" value="1"/>
</dbReference>
<dbReference type="Pfam" id="PF17681">
    <property type="entry name" value="GCP_N_terminal"/>
    <property type="match status" value="1"/>
</dbReference>
<dbReference type="GO" id="GO:0051011">
    <property type="term" value="F:microtubule minus-end binding"/>
    <property type="evidence" value="ECO:0007669"/>
    <property type="project" value="TreeGrafter"/>
</dbReference>
<evidence type="ECO:0000256" key="5">
    <source>
        <dbReference type="ARBA" id="ARBA00023212"/>
    </source>
</evidence>
<dbReference type="GO" id="GO:0005874">
    <property type="term" value="C:microtubule"/>
    <property type="evidence" value="ECO:0007669"/>
    <property type="project" value="UniProtKB-KW"/>
</dbReference>
<dbReference type="InterPro" id="IPR040457">
    <property type="entry name" value="GCP_C"/>
</dbReference>
<dbReference type="Gene3D" id="1.20.120.1900">
    <property type="entry name" value="Gamma-tubulin complex, C-terminal domain"/>
    <property type="match status" value="1"/>
</dbReference>
<evidence type="ECO:0000256" key="6">
    <source>
        <dbReference type="SAM" id="Coils"/>
    </source>
</evidence>
<dbReference type="Pfam" id="PF04130">
    <property type="entry name" value="GCP_C_terminal"/>
    <property type="match status" value="1"/>
</dbReference>
<dbReference type="GO" id="GO:0000278">
    <property type="term" value="P:mitotic cell cycle"/>
    <property type="evidence" value="ECO:0007669"/>
    <property type="project" value="TreeGrafter"/>
</dbReference>
<evidence type="ECO:0000256" key="7">
    <source>
        <dbReference type="SAM" id="MobiDB-lite"/>
    </source>
</evidence>
<feature type="domain" description="Gamma tubulin complex component protein N-terminal" evidence="9">
    <location>
        <begin position="324"/>
        <end position="583"/>
    </location>
</feature>
<keyword evidence="3" id="KW-0963">Cytoplasm</keyword>
<comment type="similarity">
    <text evidence="2">Belongs to the TUBGCP family.</text>
</comment>
<evidence type="ECO:0000256" key="2">
    <source>
        <dbReference type="ARBA" id="ARBA00010337"/>
    </source>
</evidence>